<evidence type="ECO:0000313" key="3">
    <source>
        <dbReference type="Proteomes" id="UP001259832"/>
    </source>
</evidence>
<dbReference type="EMBL" id="JASMQC010000024">
    <property type="protein sequence ID" value="KAK1934980.1"/>
    <property type="molecule type" value="Genomic_DNA"/>
</dbReference>
<evidence type="ECO:0000313" key="2">
    <source>
        <dbReference type="EMBL" id="KAK1934980.1"/>
    </source>
</evidence>
<proteinExistence type="predicted"/>
<evidence type="ECO:0000256" key="1">
    <source>
        <dbReference type="SAM" id="MobiDB-lite"/>
    </source>
</evidence>
<name>A0AAD9GAV2_9STRA</name>
<keyword evidence="3" id="KW-1185">Reference proteome</keyword>
<protein>
    <submittedName>
        <fullName evidence="2">Uncharacterized protein</fullName>
    </submittedName>
</protein>
<feature type="compositionally biased region" description="Basic and acidic residues" evidence="1">
    <location>
        <begin position="34"/>
        <end position="45"/>
    </location>
</feature>
<dbReference type="Proteomes" id="UP001259832">
    <property type="component" value="Unassembled WGS sequence"/>
</dbReference>
<feature type="compositionally biased region" description="Basic and acidic residues" evidence="1">
    <location>
        <begin position="58"/>
        <end position="68"/>
    </location>
</feature>
<gene>
    <name evidence="2" type="ORF">P3T76_010746</name>
</gene>
<dbReference type="AlphaFoldDB" id="A0AAD9GAV2"/>
<organism evidence="2 3">
    <name type="scientific">Phytophthora citrophthora</name>
    <dbReference type="NCBI Taxonomy" id="4793"/>
    <lineage>
        <taxon>Eukaryota</taxon>
        <taxon>Sar</taxon>
        <taxon>Stramenopiles</taxon>
        <taxon>Oomycota</taxon>
        <taxon>Peronosporomycetes</taxon>
        <taxon>Peronosporales</taxon>
        <taxon>Peronosporaceae</taxon>
        <taxon>Phytophthora</taxon>
    </lineage>
</organism>
<feature type="region of interest" description="Disordered" evidence="1">
    <location>
        <begin position="31"/>
        <end position="68"/>
    </location>
</feature>
<comment type="caution">
    <text evidence="2">The sequence shown here is derived from an EMBL/GenBank/DDBJ whole genome shotgun (WGS) entry which is preliminary data.</text>
</comment>
<sequence length="68" mass="7773">MAFRSFLGQFADELEVPGLIAVDEENVFPPVGHPLERHESSRSEAGDEDDYQPNRLQFEMEKPCHDVN</sequence>
<accession>A0AAD9GAV2</accession>
<reference evidence="2" key="1">
    <citation type="submission" date="2023-08" db="EMBL/GenBank/DDBJ databases">
        <title>Reference Genome Resource for the Citrus Pathogen Phytophthora citrophthora.</title>
        <authorList>
            <person name="Moller H."/>
            <person name="Coetzee B."/>
            <person name="Rose L.J."/>
            <person name="Van Niekerk J.M."/>
        </authorList>
    </citation>
    <scope>NUCLEOTIDE SEQUENCE</scope>
    <source>
        <strain evidence="2">STE-U-9442</strain>
    </source>
</reference>